<feature type="region of interest" description="Disordered" evidence="1">
    <location>
        <begin position="41"/>
        <end position="81"/>
    </location>
</feature>
<organism evidence="2">
    <name type="scientific">uncultured Phycisphaerae bacterium</name>
    <dbReference type="NCBI Taxonomy" id="904963"/>
    <lineage>
        <taxon>Bacteria</taxon>
        <taxon>Pseudomonadati</taxon>
        <taxon>Planctomycetota</taxon>
        <taxon>Phycisphaerae</taxon>
        <taxon>environmental samples</taxon>
    </lineage>
</organism>
<evidence type="ECO:0000256" key="1">
    <source>
        <dbReference type="SAM" id="MobiDB-lite"/>
    </source>
</evidence>
<proteinExistence type="predicted"/>
<dbReference type="AlphaFoldDB" id="A0A6J4Q9V8"/>
<evidence type="ECO:0000313" key="2">
    <source>
        <dbReference type="EMBL" id="CAA9438555.1"/>
    </source>
</evidence>
<feature type="compositionally biased region" description="Basic and acidic residues" evidence="1">
    <location>
        <begin position="52"/>
        <end position="72"/>
    </location>
</feature>
<reference evidence="2" key="1">
    <citation type="submission" date="2020-02" db="EMBL/GenBank/DDBJ databases">
        <authorList>
            <person name="Meier V. D."/>
        </authorList>
    </citation>
    <scope>NUCLEOTIDE SEQUENCE</scope>
    <source>
        <strain evidence="2">AVDCRST_MAG64</strain>
    </source>
</reference>
<protein>
    <submittedName>
        <fullName evidence="2">Uncharacterized protein</fullName>
    </submittedName>
</protein>
<gene>
    <name evidence="2" type="ORF">AVDCRST_MAG64-3962</name>
</gene>
<accession>A0A6J4Q9V8</accession>
<sequence length="117" mass="12565">MSFTPVSRAFAERRFGPGSCRFVGSANAECDARLRKPKTAIFDHPRNGGFDRALDGAARHPAGHDPARRDPALDSDPAPGVSKKLDVTYVRDGKRETATFDDGQELALPGFAVPAGR</sequence>
<name>A0A6J4Q9V8_9BACT</name>
<dbReference type="EMBL" id="CADCUQ010000921">
    <property type="protein sequence ID" value="CAA9438555.1"/>
    <property type="molecule type" value="Genomic_DNA"/>
</dbReference>